<evidence type="ECO:0000313" key="1">
    <source>
        <dbReference type="EMBL" id="MFC6391244.1"/>
    </source>
</evidence>
<reference evidence="2" key="1">
    <citation type="journal article" date="2019" name="Int. J. Syst. Evol. Microbiol.">
        <title>The Global Catalogue of Microorganisms (GCM) 10K type strain sequencing project: providing services to taxonomists for standard genome sequencing and annotation.</title>
        <authorList>
            <consortium name="The Broad Institute Genomics Platform"/>
            <consortium name="The Broad Institute Genome Sequencing Center for Infectious Disease"/>
            <person name="Wu L."/>
            <person name="Ma J."/>
        </authorList>
    </citation>
    <scope>NUCLEOTIDE SEQUENCE [LARGE SCALE GENOMIC DNA]</scope>
    <source>
        <strain evidence="2">CCUG 36916</strain>
    </source>
</reference>
<proteinExistence type="predicted"/>
<dbReference type="Proteomes" id="UP001596237">
    <property type="component" value="Unassembled WGS sequence"/>
</dbReference>
<gene>
    <name evidence="1" type="ORF">ACFQDP_18185</name>
</gene>
<evidence type="ECO:0000313" key="2">
    <source>
        <dbReference type="Proteomes" id="UP001596237"/>
    </source>
</evidence>
<keyword evidence="2" id="KW-1185">Reference proteome</keyword>
<protein>
    <submittedName>
        <fullName evidence="1">Uncharacterized protein</fullName>
    </submittedName>
</protein>
<organism evidence="1 2">
    <name type="scientific">Methylorubrum zatmanii</name>
    <dbReference type="NCBI Taxonomy" id="29429"/>
    <lineage>
        <taxon>Bacteria</taxon>
        <taxon>Pseudomonadati</taxon>
        <taxon>Pseudomonadota</taxon>
        <taxon>Alphaproteobacteria</taxon>
        <taxon>Hyphomicrobiales</taxon>
        <taxon>Methylobacteriaceae</taxon>
        <taxon>Methylorubrum</taxon>
    </lineage>
</organism>
<comment type="caution">
    <text evidence="1">The sequence shown here is derived from an EMBL/GenBank/DDBJ whole genome shotgun (WGS) entry which is preliminary data.</text>
</comment>
<name>A0ABW1WTG8_9HYPH</name>
<accession>A0ABW1WTG8</accession>
<dbReference type="EMBL" id="JBHSTT010000063">
    <property type="protein sequence ID" value="MFC6391244.1"/>
    <property type="molecule type" value="Genomic_DNA"/>
</dbReference>
<dbReference type="RefSeq" id="WP_192284965.1">
    <property type="nucleotide sequence ID" value="NZ_JBHSTT010000063.1"/>
</dbReference>
<sequence length="83" mass="8395">MIGLLGLHRYDDTFPASLVGQVAAATRAAGDAARSVLAADAPPPSDREATACRARGGTAVQVPEPGGGIARRCAVTFDDASMK</sequence>